<evidence type="ECO:0000256" key="5">
    <source>
        <dbReference type="ARBA" id="ARBA00022840"/>
    </source>
</evidence>
<evidence type="ECO:0000256" key="4">
    <source>
        <dbReference type="ARBA" id="ARBA00022741"/>
    </source>
</evidence>
<dbReference type="NCBIfam" id="NF002023">
    <property type="entry name" value="PRK00844.1"/>
    <property type="match status" value="1"/>
</dbReference>
<dbReference type="Gene3D" id="3.90.550.10">
    <property type="entry name" value="Spore Coat Polysaccharide Biosynthesis Protein SpsA, Chain A"/>
    <property type="match status" value="1"/>
</dbReference>
<dbReference type="GO" id="GO:0005978">
    <property type="term" value="P:glycogen biosynthetic process"/>
    <property type="evidence" value="ECO:0007669"/>
    <property type="project" value="UniProtKB-KW"/>
</dbReference>
<dbReference type="InterPro" id="IPR011004">
    <property type="entry name" value="Trimer_LpxA-like_sf"/>
</dbReference>
<dbReference type="GO" id="GO:0005524">
    <property type="term" value="F:ATP binding"/>
    <property type="evidence" value="ECO:0007669"/>
    <property type="project" value="UniProtKB-KW"/>
</dbReference>
<dbReference type="Pfam" id="PF00483">
    <property type="entry name" value="NTP_transferase"/>
    <property type="match status" value="1"/>
</dbReference>
<dbReference type="SUPFAM" id="SSF51161">
    <property type="entry name" value="Trimeric LpxA-like enzymes"/>
    <property type="match status" value="1"/>
</dbReference>
<gene>
    <name evidence="9" type="ORF">MNBD_NITROSPINAE05-1112</name>
</gene>
<dbReference type="CDD" id="cd04651">
    <property type="entry name" value="LbH_G1P_AT_C"/>
    <property type="match status" value="1"/>
</dbReference>
<keyword evidence="6" id="KW-0320">Glycogen biosynthesis</keyword>
<evidence type="ECO:0000256" key="1">
    <source>
        <dbReference type="ARBA" id="ARBA00010443"/>
    </source>
</evidence>
<dbReference type="EMBL" id="UOGG01000033">
    <property type="protein sequence ID" value="VAX27509.1"/>
    <property type="molecule type" value="Genomic_DNA"/>
</dbReference>
<dbReference type="PROSITE" id="PS00809">
    <property type="entry name" value="ADP_GLC_PYROPHOSPH_2"/>
    <property type="match status" value="1"/>
</dbReference>
<dbReference type="AlphaFoldDB" id="A0A3B1CBC7"/>
<dbReference type="NCBIfam" id="TIGR02091">
    <property type="entry name" value="glgC"/>
    <property type="match status" value="1"/>
</dbReference>
<evidence type="ECO:0000256" key="3">
    <source>
        <dbReference type="ARBA" id="ARBA00022695"/>
    </source>
</evidence>
<dbReference type="Pfam" id="PF24894">
    <property type="entry name" value="Hexapep_GlmU"/>
    <property type="match status" value="1"/>
</dbReference>
<accession>A0A3B1CBC7</accession>
<dbReference type="PANTHER" id="PTHR43523">
    <property type="entry name" value="GLUCOSE-1-PHOSPHATE ADENYLYLTRANSFERASE-RELATED"/>
    <property type="match status" value="1"/>
</dbReference>
<protein>
    <submittedName>
        <fullName evidence="9">Glucose-1-phosphate adenylyltransferase</fullName>
        <ecNumber evidence="9">2.7.7.27</ecNumber>
    </submittedName>
</protein>
<evidence type="ECO:0000313" key="9">
    <source>
        <dbReference type="EMBL" id="VAX27509.1"/>
    </source>
</evidence>
<keyword evidence="2 9" id="KW-0808">Transferase</keyword>
<dbReference type="GO" id="GO:0008878">
    <property type="term" value="F:glucose-1-phosphate adenylyltransferase activity"/>
    <property type="evidence" value="ECO:0007669"/>
    <property type="project" value="UniProtKB-EC"/>
</dbReference>
<evidence type="ECO:0000259" key="7">
    <source>
        <dbReference type="Pfam" id="PF00483"/>
    </source>
</evidence>
<dbReference type="CDD" id="cd02508">
    <property type="entry name" value="ADP_Glucose_PP"/>
    <property type="match status" value="1"/>
</dbReference>
<dbReference type="Gene3D" id="2.160.10.10">
    <property type="entry name" value="Hexapeptide repeat proteins"/>
    <property type="match status" value="1"/>
</dbReference>
<dbReference type="InterPro" id="IPR056818">
    <property type="entry name" value="GlmU/GlgC-like_hexapep"/>
</dbReference>
<dbReference type="PANTHER" id="PTHR43523:SF2">
    <property type="entry name" value="GLUCOSE-1-PHOSPHATE ADENYLYLTRANSFERASE"/>
    <property type="match status" value="1"/>
</dbReference>
<organism evidence="9">
    <name type="scientific">hydrothermal vent metagenome</name>
    <dbReference type="NCBI Taxonomy" id="652676"/>
    <lineage>
        <taxon>unclassified sequences</taxon>
        <taxon>metagenomes</taxon>
        <taxon>ecological metagenomes</taxon>
    </lineage>
</organism>
<dbReference type="PROSITE" id="PS00808">
    <property type="entry name" value="ADP_GLC_PYROPHOSPH_1"/>
    <property type="match status" value="1"/>
</dbReference>
<dbReference type="InterPro" id="IPR023049">
    <property type="entry name" value="GlgC_bac"/>
</dbReference>
<dbReference type="InterPro" id="IPR011831">
    <property type="entry name" value="ADP-Glc_PPase"/>
</dbReference>
<dbReference type="InterPro" id="IPR029044">
    <property type="entry name" value="Nucleotide-diphossugar_trans"/>
</dbReference>
<keyword evidence="3 9" id="KW-0548">Nucleotidyltransferase</keyword>
<dbReference type="NCBIfam" id="NF001947">
    <property type="entry name" value="PRK00725.1"/>
    <property type="match status" value="1"/>
</dbReference>
<proteinExistence type="inferred from homology"/>
<comment type="similarity">
    <text evidence="1">Belongs to the bacterial/plant glucose-1-phosphate adenylyltransferase family.</text>
</comment>
<dbReference type="InterPro" id="IPR005836">
    <property type="entry name" value="ADP_Glu_pyroP_CS"/>
</dbReference>
<name>A0A3B1CBC7_9ZZZZ</name>
<dbReference type="SUPFAM" id="SSF53448">
    <property type="entry name" value="Nucleotide-diphospho-sugar transferases"/>
    <property type="match status" value="1"/>
</dbReference>
<dbReference type="InterPro" id="IPR005835">
    <property type="entry name" value="NTP_transferase_dom"/>
</dbReference>
<dbReference type="HAMAP" id="MF_00624">
    <property type="entry name" value="GlgC"/>
    <property type="match status" value="1"/>
</dbReference>
<reference evidence="9" key="1">
    <citation type="submission" date="2018-06" db="EMBL/GenBank/DDBJ databases">
        <authorList>
            <person name="Zhirakovskaya E."/>
        </authorList>
    </citation>
    <scope>NUCLEOTIDE SEQUENCE</scope>
</reference>
<feature type="domain" description="Nucleotidyl transferase" evidence="7">
    <location>
        <begin position="6"/>
        <end position="275"/>
    </location>
</feature>
<keyword evidence="5" id="KW-0067">ATP-binding</keyword>
<sequence length="409" mass="46156">MQKILVMIMAGGEGSRLYPLTRERAKPAVPFGGKYRLIDFVLSNFLNSQMYSIYVLTQFKSQSLTEHLQEGWRFSSILKDHFILPVPAQKRTGESWYRGTADAIYQNINLIEGHGYDLVAVFGADHIYRMDIRQMVAFHLKNKASMTVSALPVSLEEASDFGVIRVDDEQRIIGFQEKPAQPIPIPGRPNEAYASMGNYIFNTDFMLDALYEDAADEKSSHDFGKNILPRVFPEEQVFAYDFRSNRIPGSSSQEVGAWRDVGTIKAFWEANMDLRNVDPMFNLYNGKWPIKTTMHEGPPAKFVFNEDDRRGQAVNSIVAEGSIISGGIVQDSVIGRDVLIDSGATVSNSLIMDRVKVGKNCKIQMAIIDKDVDIPEGINIGYNLEEDKKRFYVDEESNIIVISKGYKFD</sequence>
<evidence type="ECO:0000256" key="2">
    <source>
        <dbReference type="ARBA" id="ARBA00022679"/>
    </source>
</evidence>
<keyword evidence="4" id="KW-0547">Nucleotide-binding</keyword>
<feature type="domain" description="Glucose-1-phosphate adenylyltransferase/Bifunctional protein GlmU-like C-terminal hexapeptide" evidence="8">
    <location>
        <begin position="298"/>
        <end position="401"/>
    </location>
</feature>
<evidence type="ECO:0000256" key="6">
    <source>
        <dbReference type="ARBA" id="ARBA00023056"/>
    </source>
</evidence>
<dbReference type="PROSITE" id="PS00810">
    <property type="entry name" value="ADP_GLC_PYROPHOSPH_3"/>
    <property type="match status" value="1"/>
</dbReference>
<dbReference type="EC" id="2.7.7.27" evidence="9"/>
<evidence type="ECO:0000259" key="8">
    <source>
        <dbReference type="Pfam" id="PF24894"/>
    </source>
</evidence>